<name>K1XYH5_9BACT</name>
<organism evidence="1">
    <name type="scientific">uncultured bacterium</name>
    <name type="common">gcode 4</name>
    <dbReference type="NCBI Taxonomy" id="1234023"/>
    <lineage>
        <taxon>Bacteria</taxon>
        <taxon>environmental samples</taxon>
    </lineage>
</organism>
<accession>K1XYH5</accession>
<proteinExistence type="predicted"/>
<dbReference type="AlphaFoldDB" id="K1XYH5"/>
<dbReference type="EMBL" id="AMFJ01036070">
    <property type="protein sequence ID" value="EKD25418.1"/>
    <property type="molecule type" value="Genomic_DNA"/>
</dbReference>
<sequence length="400" mass="47727">MTSKEQFPIQEVKDILAGLQDEKAKKSILKKLYTPWNKEIAELLIPYERSVVEKELIFALQTNDQERIMEMAKKEIEYYFKNWFHISLAGKLETWNNPKINEYVLSQVQNGATEQDLRNNLYVLEKIGTQEQIKKNREVLLEMQLKNTEYPDNGADVLVELGRYEESIDRRIKYFSEDQYYMAKYARIIAQKHAPHRQDEIAKLVVKHWIKRWREDVFYECSIYLWGKNKVTSVIKKSIDEILYTKWFLSKTENEISSLPRYFNEIAKVMKKLGWFEKEIGILSAKLEDVVNKENGLLADNYKEMARFYNIIEEKEKCLERFHKALVYEISKCHPSHAEGTLKAIEELYGEWFFEDKKMQMLEKSWKFDEAAKIAEKLWLKEKAEAYKKTAEILSWTEIE</sequence>
<protein>
    <submittedName>
        <fullName evidence="1">Uncharacterized protein</fullName>
    </submittedName>
</protein>
<reference evidence="1" key="1">
    <citation type="journal article" date="2012" name="Science">
        <title>Fermentation, hydrogen, and sulfur metabolism in multiple uncultivated bacterial phyla.</title>
        <authorList>
            <person name="Wrighton K.C."/>
            <person name="Thomas B.C."/>
            <person name="Sharon I."/>
            <person name="Miller C.S."/>
            <person name="Castelle C.J."/>
            <person name="VerBerkmoes N.C."/>
            <person name="Wilkins M.J."/>
            <person name="Hettich R.L."/>
            <person name="Lipton M.S."/>
            <person name="Williams K.H."/>
            <person name="Long P.E."/>
            <person name="Banfield J.F."/>
        </authorList>
    </citation>
    <scope>NUCLEOTIDE SEQUENCE [LARGE SCALE GENOMIC DNA]</scope>
</reference>
<comment type="caution">
    <text evidence="1">The sequence shown here is derived from an EMBL/GenBank/DDBJ whole genome shotgun (WGS) entry which is preliminary data.</text>
</comment>
<evidence type="ECO:0000313" key="1">
    <source>
        <dbReference type="EMBL" id="EKD25418.1"/>
    </source>
</evidence>
<gene>
    <name evidence="1" type="ORF">ACD_80C00063G0002</name>
</gene>